<sequence length="251" mass="27565">MSWQSPQSIDHMTTTHKGRRASIVPTHILPLAWEASTTAPPPTPASSCPSDSAHASTHPHVPPFLSPAVRCVIDAMGSDTLPCNERSTASEAPLTTPTRRLPLPPFIPNTQYPIRTTRQRLGRPSVSLPPVSLVSPSASVPGDESAILPTQNAPRTPNKLSPITSGRRRRWPLRIQMGARHSDYIGVIDRARARAESYVRLRWISDGDGLVWYGERRVLKDRRMKESLVRSGPNSERGSMRAPVSEADVPC</sequence>
<name>A0A9P6DDM9_PLEER</name>
<proteinExistence type="predicted"/>
<dbReference type="Proteomes" id="UP000807025">
    <property type="component" value="Unassembled WGS sequence"/>
</dbReference>
<comment type="caution">
    <text evidence="2">The sequence shown here is derived from an EMBL/GenBank/DDBJ whole genome shotgun (WGS) entry which is preliminary data.</text>
</comment>
<evidence type="ECO:0000313" key="2">
    <source>
        <dbReference type="EMBL" id="KAF9491560.1"/>
    </source>
</evidence>
<feature type="compositionally biased region" description="Polar residues" evidence="1">
    <location>
        <begin position="1"/>
        <end position="12"/>
    </location>
</feature>
<dbReference type="EMBL" id="MU154616">
    <property type="protein sequence ID" value="KAF9491560.1"/>
    <property type="molecule type" value="Genomic_DNA"/>
</dbReference>
<reference evidence="2" key="1">
    <citation type="submission" date="2020-11" db="EMBL/GenBank/DDBJ databases">
        <authorList>
            <consortium name="DOE Joint Genome Institute"/>
            <person name="Ahrendt S."/>
            <person name="Riley R."/>
            <person name="Andreopoulos W."/>
            <person name="Labutti K."/>
            <person name="Pangilinan J."/>
            <person name="Ruiz-Duenas F.J."/>
            <person name="Barrasa J.M."/>
            <person name="Sanchez-Garcia M."/>
            <person name="Camarero S."/>
            <person name="Miyauchi S."/>
            <person name="Serrano A."/>
            <person name="Linde D."/>
            <person name="Babiker R."/>
            <person name="Drula E."/>
            <person name="Ayuso-Fernandez I."/>
            <person name="Pacheco R."/>
            <person name="Padilla G."/>
            <person name="Ferreira P."/>
            <person name="Barriuso J."/>
            <person name="Kellner H."/>
            <person name="Castanera R."/>
            <person name="Alfaro M."/>
            <person name="Ramirez L."/>
            <person name="Pisabarro A.G."/>
            <person name="Kuo A."/>
            <person name="Tritt A."/>
            <person name="Lipzen A."/>
            <person name="He G."/>
            <person name="Yan M."/>
            <person name="Ng V."/>
            <person name="Cullen D."/>
            <person name="Martin F."/>
            <person name="Rosso M.-N."/>
            <person name="Henrissat B."/>
            <person name="Hibbett D."/>
            <person name="Martinez A.T."/>
            <person name="Grigoriev I.V."/>
        </authorList>
    </citation>
    <scope>NUCLEOTIDE SEQUENCE</scope>
    <source>
        <strain evidence="2">ATCC 90797</strain>
    </source>
</reference>
<protein>
    <submittedName>
        <fullName evidence="2">Uncharacterized protein</fullName>
    </submittedName>
</protein>
<evidence type="ECO:0000256" key="1">
    <source>
        <dbReference type="SAM" id="MobiDB-lite"/>
    </source>
</evidence>
<feature type="region of interest" description="Disordered" evidence="1">
    <location>
        <begin position="35"/>
        <end position="61"/>
    </location>
</feature>
<keyword evidence="3" id="KW-1185">Reference proteome</keyword>
<evidence type="ECO:0000313" key="3">
    <source>
        <dbReference type="Proteomes" id="UP000807025"/>
    </source>
</evidence>
<feature type="compositionally biased region" description="Polar residues" evidence="1">
    <location>
        <begin position="148"/>
        <end position="164"/>
    </location>
</feature>
<accession>A0A9P6DDM9</accession>
<feature type="region of interest" description="Disordered" evidence="1">
    <location>
        <begin position="82"/>
        <end position="107"/>
    </location>
</feature>
<feature type="region of interest" description="Disordered" evidence="1">
    <location>
        <begin position="135"/>
        <end position="165"/>
    </location>
</feature>
<dbReference type="AlphaFoldDB" id="A0A9P6DDM9"/>
<gene>
    <name evidence="2" type="ORF">BDN71DRAFT_1433866</name>
</gene>
<feature type="region of interest" description="Disordered" evidence="1">
    <location>
        <begin position="226"/>
        <end position="251"/>
    </location>
</feature>
<feature type="region of interest" description="Disordered" evidence="1">
    <location>
        <begin position="1"/>
        <end position="23"/>
    </location>
</feature>
<organism evidence="2 3">
    <name type="scientific">Pleurotus eryngii</name>
    <name type="common">Boletus of the steppes</name>
    <dbReference type="NCBI Taxonomy" id="5323"/>
    <lineage>
        <taxon>Eukaryota</taxon>
        <taxon>Fungi</taxon>
        <taxon>Dikarya</taxon>
        <taxon>Basidiomycota</taxon>
        <taxon>Agaricomycotina</taxon>
        <taxon>Agaricomycetes</taxon>
        <taxon>Agaricomycetidae</taxon>
        <taxon>Agaricales</taxon>
        <taxon>Pleurotineae</taxon>
        <taxon>Pleurotaceae</taxon>
        <taxon>Pleurotus</taxon>
    </lineage>
</organism>